<dbReference type="EMBL" id="LR962863">
    <property type="protein sequence ID" value="CAD7359099.1"/>
    <property type="molecule type" value="Genomic_DNA"/>
</dbReference>
<keyword evidence="4" id="KW-0378">Hydrolase</keyword>
<dbReference type="GO" id="GO:0006508">
    <property type="term" value="P:proteolysis"/>
    <property type="evidence" value="ECO:0007669"/>
    <property type="project" value="UniProtKB-KW"/>
</dbReference>
<keyword evidence="4" id="KW-0645">Protease</keyword>
<dbReference type="Proteomes" id="UP000572988">
    <property type="component" value="Unassembled WGS sequence"/>
</dbReference>
<keyword evidence="6" id="KW-1185">Reference proteome</keyword>
<evidence type="ECO:0000259" key="1">
    <source>
        <dbReference type="Pfam" id="PF10026"/>
    </source>
</evidence>
<evidence type="ECO:0000313" key="4">
    <source>
        <dbReference type="EMBL" id="SUM87590.1"/>
    </source>
</evidence>
<dbReference type="RefSeq" id="WP_016426378.1">
    <property type="nucleotide sequence ID" value="NZ_CABKRV010000002.1"/>
</dbReference>
<reference evidence="4" key="2">
    <citation type="submission" date="2018-06" db="EMBL/GenBank/DDBJ databases">
        <authorList>
            <consortium name="Pathogen Informatics"/>
            <person name="Doyle S."/>
        </authorList>
    </citation>
    <scope>NUCLEOTIDE SEQUENCE [LARGE SCALE GENOMIC DNA]</scope>
    <source>
        <strain evidence="4">NCTC12218</strain>
    </source>
</reference>
<reference evidence="3 6" key="1">
    <citation type="submission" date="2018-01" db="EMBL/GenBank/DDBJ databases">
        <title>Complete genome sequence of Staphylococcus Scheliferi isolated from human.</title>
        <authorList>
            <person name="Abouelkhair M.A."/>
            <person name="Bemis D.A."/>
            <person name="Kania S.A."/>
        </authorList>
    </citation>
    <scope>NUCLEOTIDE SEQUENCE [LARGE SCALE GENOMIC DNA]</scope>
    <source>
        <strain evidence="3 6">ATCC 43808</strain>
    </source>
</reference>
<dbReference type="InterPro" id="IPR018728">
    <property type="entry name" value="DUF2268"/>
</dbReference>
<sequence>MPPIHIIRSDKIYLKLLELDVAQRDAYFRENLLKHFREKFEIQQIPFEPTAAGFDALMMLNQTHVSPAEFNSSNKKQMDMLDDDFWDNCKSAIEDVLKRFEKKGMRSKVSQYTFTVLLGDEQKPTMFLNQNYGGEGGIPGYVWLSLVPNAYTLKRTKSAIAHEFNHNLRYQYVQWDGGSLAELIVSEGLAENFVEAMYGKSYLGPWVTAIDWNQSQALIKNIIGKHLDIDNMFEAMPYLYGDEIAQLYSGNQVVLPHSAGYTCGYYLVKTYLEKTNCGIEEATMKSAQEILNEVESFWNTNIV</sequence>
<protein>
    <submittedName>
        <fullName evidence="3">Metallopeptidase</fullName>
    </submittedName>
    <submittedName>
        <fullName evidence="4">Zn-dependent protease-protein</fullName>
    </submittedName>
</protein>
<organism evidence="4">
    <name type="scientific">Staphylococcus schleiferi</name>
    <dbReference type="NCBI Taxonomy" id="1295"/>
    <lineage>
        <taxon>Bacteria</taxon>
        <taxon>Bacillati</taxon>
        <taxon>Bacillota</taxon>
        <taxon>Bacilli</taxon>
        <taxon>Bacillales</taxon>
        <taxon>Staphylococcaceae</taxon>
        <taxon>Staphylococcus</taxon>
    </lineage>
</organism>
<dbReference type="Pfam" id="PF10026">
    <property type="entry name" value="DUF2268"/>
    <property type="match status" value="1"/>
</dbReference>
<name>A0A7Z7VX76_STASC</name>
<proteinExistence type="predicted"/>
<evidence type="ECO:0000313" key="5">
    <source>
        <dbReference type="Proteomes" id="UP000264146"/>
    </source>
</evidence>
<dbReference type="AlphaFoldDB" id="A0A7Z7VX76"/>
<accession>A0A7Z7VX76</accession>
<dbReference type="EMBL" id="UHEF01000001">
    <property type="protein sequence ID" value="SUM87590.1"/>
    <property type="molecule type" value="Genomic_DNA"/>
</dbReference>
<gene>
    <name evidence="3" type="ORF">C1O36_07475</name>
    <name evidence="4" type="ORF">NCTC12218_00688</name>
</gene>
<dbReference type="GO" id="GO:0008233">
    <property type="term" value="F:peptidase activity"/>
    <property type="evidence" value="ECO:0007669"/>
    <property type="project" value="UniProtKB-KW"/>
</dbReference>
<reference evidence="2 5" key="3">
    <citation type="submission" date="2020-11" db="EMBL/GenBank/DDBJ databases">
        <authorList>
            <consortium name="Pathogen Informatics"/>
        </authorList>
    </citation>
    <scope>NUCLEOTIDE SEQUENCE [LARGE SCALE GENOMIC DNA]</scope>
    <source>
        <strain evidence="2 5">NCTC12218</strain>
    </source>
</reference>
<evidence type="ECO:0000313" key="2">
    <source>
        <dbReference type="EMBL" id="CAD7359099.1"/>
    </source>
</evidence>
<dbReference type="EMBL" id="POVK01000023">
    <property type="protein sequence ID" value="NHA34356.1"/>
    <property type="molecule type" value="Genomic_DNA"/>
</dbReference>
<evidence type="ECO:0000313" key="6">
    <source>
        <dbReference type="Proteomes" id="UP000572988"/>
    </source>
</evidence>
<evidence type="ECO:0000313" key="3">
    <source>
        <dbReference type="EMBL" id="NHA34356.1"/>
    </source>
</evidence>
<dbReference type="Proteomes" id="UP000264146">
    <property type="component" value="Chromosome"/>
</dbReference>
<feature type="domain" description="DUF2268" evidence="1">
    <location>
        <begin position="85"/>
        <end position="291"/>
    </location>
</feature>